<reference evidence="4 5" key="1">
    <citation type="submission" date="2016-04" db="EMBL/GenBank/DDBJ databases">
        <title>A degradative enzymes factory behind the ericoid mycorrhizal symbiosis.</title>
        <authorList>
            <consortium name="DOE Joint Genome Institute"/>
            <person name="Martino E."/>
            <person name="Morin E."/>
            <person name="Grelet G."/>
            <person name="Kuo A."/>
            <person name="Kohler A."/>
            <person name="Daghino S."/>
            <person name="Barry K."/>
            <person name="Choi C."/>
            <person name="Cichocki N."/>
            <person name="Clum A."/>
            <person name="Copeland A."/>
            <person name="Hainaut M."/>
            <person name="Haridas S."/>
            <person name="Labutti K."/>
            <person name="Lindquist E."/>
            <person name="Lipzen A."/>
            <person name="Khouja H.-R."/>
            <person name="Murat C."/>
            <person name="Ohm R."/>
            <person name="Olson A."/>
            <person name="Spatafora J."/>
            <person name="Veneault-Fourrey C."/>
            <person name="Henrissat B."/>
            <person name="Grigoriev I."/>
            <person name="Martin F."/>
            <person name="Perotto S."/>
        </authorList>
    </citation>
    <scope>NUCLEOTIDE SEQUENCE [LARGE SCALE GENOMIC DNA]</scope>
    <source>
        <strain evidence="4 5">F</strain>
    </source>
</reference>
<protein>
    <submittedName>
        <fullName evidence="4">Aflatoxin biosynthesis ketoreductase-like protein nor-1</fullName>
    </submittedName>
</protein>
<dbReference type="Proteomes" id="UP000235786">
    <property type="component" value="Unassembled WGS sequence"/>
</dbReference>
<organism evidence="4 5">
    <name type="scientific">Hyaloscypha variabilis (strain UAMH 11265 / GT02V1 / F)</name>
    <name type="common">Meliniomyces variabilis</name>
    <dbReference type="NCBI Taxonomy" id="1149755"/>
    <lineage>
        <taxon>Eukaryota</taxon>
        <taxon>Fungi</taxon>
        <taxon>Dikarya</taxon>
        <taxon>Ascomycota</taxon>
        <taxon>Pezizomycotina</taxon>
        <taxon>Leotiomycetes</taxon>
        <taxon>Helotiales</taxon>
        <taxon>Hyaloscyphaceae</taxon>
        <taxon>Hyaloscypha</taxon>
        <taxon>Hyaloscypha variabilis</taxon>
    </lineage>
</organism>
<keyword evidence="2" id="KW-0521">NADP</keyword>
<dbReference type="InterPro" id="IPR002347">
    <property type="entry name" value="SDR_fam"/>
</dbReference>
<proteinExistence type="inferred from homology"/>
<dbReference type="EMBL" id="KZ613960">
    <property type="protein sequence ID" value="PMD32134.1"/>
    <property type="molecule type" value="Genomic_DNA"/>
</dbReference>
<dbReference type="OrthoDB" id="9876299at2759"/>
<evidence type="ECO:0000256" key="3">
    <source>
        <dbReference type="ARBA" id="ARBA00023002"/>
    </source>
</evidence>
<dbReference type="PRINTS" id="PR00081">
    <property type="entry name" value="GDHRDH"/>
</dbReference>
<dbReference type="PANTHER" id="PTHR43544">
    <property type="entry name" value="SHORT-CHAIN DEHYDROGENASE/REDUCTASE"/>
    <property type="match status" value="1"/>
</dbReference>
<accession>A0A2J6R0U2</accession>
<dbReference type="STRING" id="1149755.A0A2J6R0U2"/>
<evidence type="ECO:0000256" key="2">
    <source>
        <dbReference type="ARBA" id="ARBA00022857"/>
    </source>
</evidence>
<comment type="similarity">
    <text evidence="1">Belongs to the short-chain dehydrogenases/reductases (SDR) family.</text>
</comment>
<dbReference type="Pfam" id="PF00106">
    <property type="entry name" value="adh_short"/>
    <property type="match status" value="1"/>
</dbReference>
<dbReference type="SUPFAM" id="SSF51735">
    <property type="entry name" value="NAD(P)-binding Rossmann-fold domains"/>
    <property type="match status" value="1"/>
</dbReference>
<name>A0A2J6R0U2_HYAVF</name>
<dbReference type="GO" id="GO:0016491">
    <property type="term" value="F:oxidoreductase activity"/>
    <property type="evidence" value="ECO:0007669"/>
    <property type="project" value="UniProtKB-KW"/>
</dbReference>
<dbReference type="InterPro" id="IPR051468">
    <property type="entry name" value="Fungal_SecMetab_SDRs"/>
</dbReference>
<dbReference type="Gene3D" id="3.40.50.720">
    <property type="entry name" value="NAD(P)-binding Rossmann-like Domain"/>
    <property type="match status" value="1"/>
</dbReference>
<keyword evidence="3" id="KW-0560">Oxidoreductase</keyword>
<dbReference type="PANTHER" id="PTHR43544:SF7">
    <property type="entry name" value="NADB-LER2"/>
    <property type="match status" value="1"/>
</dbReference>
<dbReference type="GO" id="GO:0005737">
    <property type="term" value="C:cytoplasm"/>
    <property type="evidence" value="ECO:0007669"/>
    <property type="project" value="TreeGrafter"/>
</dbReference>
<dbReference type="AlphaFoldDB" id="A0A2J6R0U2"/>
<gene>
    <name evidence="4" type="ORF">L207DRAFT_548613</name>
</gene>
<evidence type="ECO:0000256" key="1">
    <source>
        <dbReference type="ARBA" id="ARBA00006484"/>
    </source>
</evidence>
<sequence>MDLTYVITGAGHGIGKGILEVLIARPSTTVIAAVRDVPAATKSLSTVTVGKDSKLIIVKIDSTSDTDPFVAVDELKSSHGITHVDVLLSNAGLLDIIAPVLKKPAEQVRRHFEVNTIAPLLLLQAFFPLLEKSEAPKFLIITSSIGTITNMENQGAANYLARKVVFENPKLVSMAFNPGWVQTDMGNGAAKGVGMEGLITLFDAASLKKTGAFTGVEGDTLPW</sequence>
<dbReference type="InterPro" id="IPR036291">
    <property type="entry name" value="NAD(P)-bd_dom_sf"/>
</dbReference>
<evidence type="ECO:0000313" key="4">
    <source>
        <dbReference type="EMBL" id="PMD32134.1"/>
    </source>
</evidence>
<keyword evidence="5" id="KW-1185">Reference proteome</keyword>
<evidence type="ECO:0000313" key="5">
    <source>
        <dbReference type="Proteomes" id="UP000235786"/>
    </source>
</evidence>